<proteinExistence type="predicted"/>
<evidence type="ECO:0000313" key="2">
    <source>
        <dbReference type="Proteomes" id="UP000028500"/>
    </source>
</evidence>
<name>A0A077PNM2_XENBV</name>
<keyword evidence="2" id="KW-1185">Reference proteome</keyword>
<accession>A0A077PNM2</accession>
<dbReference type="AlphaFoldDB" id="A0A077PNM2"/>
<dbReference type="HOGENOM" id="CLU_2995694_0_0_6"/>
<dbReference type="EMBL" id="CBSY010000286">
    <property type="protein sequence ID" value="CDH22087.1"/>
    <property type="molecule type" value="Genomic_DNA"/>
</dbReference>
<evidence type="ECO:0000313" key="1">
    <source>
        <dbReference type="EMBL" id="CDH22087.1"/>
    </source>
</evidence>
<reference evidence="1" key="1">
    <citation type="submission" date="2013-07" db="EMBL/GenBank/DDBJ databases">
        <title>Sub-species coevolution in mutualistic symbiosis.</title>
        <authorList>
            <person name="Murfin K."/>
            <person name="Klassen J."/>
            <person name="Lee M."/>
            <person name="Forst S."/>
            <person name="Stock P."/>
            <person name="Goodrich-Blair H."/>
        </authorList>
    </citation>
    <scope>NUCLEOTIDE SEQUENCE [LARGE SCALE GENOMIC DNA]</scope>
    <source>
        <strain evidence="1">Kraussei Quebec</strain>
    </source>
</reference>
<gene>
    <name evidence="1" type="ORF">XBKQ1_920001</name>
</gene>
<organism evidence="1 2">
    <name type="scientific">Xenorhabdus bovienii str. kraussei Quebec</name>
    <dbReference type="NCBI Taxonomy" id="1398203"/>
    <lineage>
        <taxon>Bacteria</taxon>
        <taxon>Pseudomonadati</taxon>
        <taxon>Pseudomonadota</taxon>
        <taxon>Gammaproteobacteria</taxon>
        <taxon>Enterobacterales</taxon>
        <taxon>Morganellaceae</taxon>
        <taxon>Xenorhabdus</taxon>
    </lineage>
</organism>
<protein>
    <submittedName>
        <fullName evidence="1">Uncharacterized protein</fullName>
    </submittedName>
</protein>
<sequence>MKISILNLANYQGKSMKIFYNAIFIKKILSAQKNNLSSYSRVTCFLNEETINMYRHT</sequence>
<comment type="caution">
    <text evidence="1">The sequence shown here is derived from an EMBL/GenBank/DDBJ whole genome shotgun (WGS) entry which is preliminary data.</text>
</comment>
<dbReference type="Proteomes" id="UP000028500">
    <property type="component" value="Unassembled WGS sequence"/>
</dbReference>